<evidence type="ECO:0000256" key="5">
    <source>
        <dbReference type="ARBA" id="ARBA00022679"/>
    </source>
</evidence>
<protein>
    <recommendedName>
        <fullName evidence="3">histidine kinase</fullName>
        <ecNumber evidence="3">2.7.13.3</ecNumber>
    </recommendedName>
</protein>
<dbReference type="SMART" id="SM00387">
    <property type="entry name" value="HATPase_c"/>
    <property type="match status" value="1"/>
</dbReference>
<evidence type="ECO:0000256" key="10">
    <source>
        <dbReference type="SAM" id="MobiDB-lite"/>
    </source>
</evidence>
<comment type="catalytic activity">
    <reaction evidence="1">
        <text>ATP + protein L-histidine = ADP + protein N-phospho-L-histidine.</text>
        <dbReference type="EC" id="2.7.13.3"/>
    </reaction>
</comment>
<dbReference type="SUPFAM" id="SSF55874">
    <property type="entry name" value="ATPase domain of HSP90 chaperone/DNA topoisomerase II/histidine kinase"/>
    <property type="match status" value="1"/>
</dbReference>
<keyword evidence="4" id="KW-0597">Phosphoprotein</keyword>
<keyword evidence="5" id="KW-0808">Transferase</keyword>
<dbReference type="RefSeq" id="WP_204959122.1">
    <property type="nucleotide sequence ID" value="NZ_JAFEUO010000004.1"/>
</dbReference>
<proteinExistence type="predicted"/>
<dbReference type="InterPro" id="IPR003594">
    <property type="entry name" value="HATPase_dom"/>
</dbReference>
<evidence type="ECO:0000256" key="9">
    <source>
        <dbReference type="ARBA" id="ARBA00023012"/>
    </source>
</evidence>
<keyword evidence="6" id="KW-0812">Transmembrane</keyword>
<evidence type="ECO:0000256" key="3">
    <source>
        <dbReference type="ARBA" id="ARBA00012438"/>
    </source>
</evidence>
<evidence type="ECO:0000256" key="2">
    <source>
        <dbReference type="ARBA" id="ARBA00004370"/>
    </source>
</evidence>
<feature type="compositionally biased region" description="Low complexity" evidence="10">
    <location>
        <begin position="638"/>
        <end position="666"/>
    </location>
</feature>
<dbReference type="InterPro" id="IPR003660">
    <property type="entry name" value="HAMP_dom"/>
</dbReference>
<feature type="domain" description="NIT" evidence="12">
    <location>
        <begin position="49"/>
        <end position="300"/>
    </location>
</feature>
<evidence type="ECO:0000256" key="4">
    <source>
        <dbReference type="ARBA" id="ARBA00022553"/>
    </source>
</evidence>
<comment type="subcellular location">
    <subcellularLocation>
        <location evidence="2">Membrane</location>
    </subcellularLocation>
</comment>
<feature type="compositionally biased region" description="Low complexity" evidence="10">
    <location>
        <begin position="829"/>
        <end position="844"/>
    </location>
</feature>
<evidence type="ECO:0000256" key="7">
    <source>
        <dbReference type="ARBA" id="ARBA00022777"/>
    </source>
</evidence>
<name>A0ABS2JBV1_9ACTN</name>
<evidence type="ECO:0000313" key="14">
    <source>
        <dbReference type="Proteomes" id="UP000809587"/>
    </source>
</evidence>
<keyword evidence="9" id="KW-0902">Two-component regulatory system</keyword>
<keyword evidence="8" id="KW-0472">Membrane</keyword>
<gene>
    <name evidence="13" type="ORF">JQN84_15655</name>
</gene>
<dbReference type="SMART" id="SM00304">
    <property type="entry name" value="HAMP"/>
    <property type="match status" value="1"/>
</dbReference>
<evidence type="ECO:0000256" key="1">
    <source>
        <dbReference type="ARBA" id="ARBA00000085"/>
    </source>
</evidence>
<comment type="caution">
    <text evidence="13">The sequence shown here is derived from an EMBL/GenBank/DDBJ whole genome shotgun (WGS) entry which is preliminary data.</text>
</comment>
<organism evidence="13 14">
    <name type="scientific">Micromonospora humidisoli</name>
    <dbReference type="NCBI Taxonomy" id="2807622"/>
    <lineage>
        <taxon>Bacteria</taxon>
        <taxon>Bacillati</taxon>
        <taxon>Actinomycetota</taxon>
        <taxon>Actinomycetes</taxon>
        <taxon>Micromonosporales</taxon>
        <taxon>Micromonosporaceae</taxon>
        <taxon>Micromonospora</taxon>
    </lineage>
</organism>
<keyword evidence="8" id="KW-1133">Transmembrane helix</keyword>
<dbReference type="Pfam" id="PF00672">
    <property type="entry name" value="HAMP"/>
    <property type="match status" value="1"/>
</dbReference>
<dbReference type="EMBL" id="JAFEUO010000004">
    <property type="protein sequence ID" value="MBM7083953.1"/>
    <property type="molecule type" value="Genomic_DNA"/>
</dbReference>
<dbReference type="Gene3D" id="3.30.565.10">
    <property type="entry name" value="Histidine kinase-like ATPase, C-terminal domain"/>
    <property type="match status" value="1"/>
</dbReference>
<evidence type="ECO:0000313" key="13">
    <source>
        <dbReference type="EMBL" id="MBM7083953.1"/>
    </source>
</evidence>
<dbReference type="InterPro" id="IPR036890">
    <property type="entry name" value="HATPase_C_sf"/>
</dbReference>
<feature type="domain" description="HAMP" evidence="11">
    <location>
        <begin position="331"/>
        <end position="400"/>
    </location>
</feature>
<dbReference type="InterPro" id="IPR010910">
    <property type="entry name" value="Nitrate/nitrite_sensing_bac"/>
</dbReference>
<evidence type="ECO:0000256" key="6">
    <source>
        <dbReference type="ARBA" id="ARBA00022692"/>
    </source>
</evidence>
<keyword evidence="7" id="KW-0418">Kinase</keyword>
<dbReference type="PANTHER" id="PTHR45436:SF5">
    <property type="entry name" value="SENSOR HISTIDINE KINASE TRCS"/>
    <property type="match status" value="1"/>
</dbReference>
<sequence length="889" mass="93237">MGSGSTRLRTKIVALLTSLVALWSFAAWVTVRDGFTLLFVQTLNSRVADPGQSLLTALQDERRLANAYLGERGQPQLDALTAQWQRTDRVSEDFGTSVGSWQAELATGEDTRRRVDEVLTGLSGLTGVRESVRDAGVNRVEASAAYTAILAAVLRMYGSLGQLDDPRIAAESETLVDLYQVRELISQQDALITGVLAAGRMTGDEYARFAQLVGAQRYQTAEAAGELSPADRVRYDQLAGSDAVTRFRVLEDRVIQQSRSGSTLPLTAQEWQSTVGPAMQAQVDFGVIIGDALIDRATPVAVGVIVRLVLAAGLGLIAVIASIVVSISTARHLVRQVARLRDAALRLAHERLPGVVDRLGRGEDVDVAREAPPLDFGDDEIGQLGRAFNAVQETAVRTAVEQAELRRNVRGVFLSLARRTQALVHRQLTLLDAMERREHDAGELEDLFRVDHLATRMRRNAENLIVLSGATPGRAWRRNVPMVDVVRGAVAEVEDYTRVDVLPLGPVALAGRAVGDVIHLLAELIENGLSFSPPTTTVEVRGRLVTAGYAIEIEDRGLGLTGEELAAANRRIGDRSELNLADAARLGLYVVSRLTERHGVKVQLKESAYGGTTAVVLIPSELVVPGDPSPSGAQPVLAAGPATPAAPSAGEAPSPVTPSPVTVAAPGVEVPSPAGGTTSSTAPWAVPPSGALTPAGLPARSRKRPPRQPDGPTSAPPPVSDALHGPTVPTGLPITGVRPSTPDPAATGPARPGDPWTAAPGPVPAAAGPVGTGPATDRSGSPDPADRATGDGRTADDGVDPPSPTVEGPVTDAGLPVRVRQASLAPELRAAPGTGETAAAGAPRRAPEQVRQLMSAYQSGTRRGRSDAARLSEGTRSGERPDDADNPAG</sequence>
<dbReference type="Gene3D" id="6.10.340.10">
    <property type="match status" value="1"/>
</dbReference>
<accession>A0ABS2JBV1</accession>
<dbReference type="CDD" id="cd06225">
    <property type="entry name" value="HAMP"/>
    <property type="match status" value="1"/>
</dbReference>
<dbReference type="PANTHER" id="PTHR45436">
    <property type="entry name" value="SENSOR HISTIDINE KINASE YKOH"/>
    <property type="match status" value="1"/>
</dbReference>
<keyword evidence="14" id="KW-1185">Reference proteome</keyword>
<dbReference type="Pfam" id="PF02518">
    <property type="entry name" value="HATPase_c"/>
    <property type="match status" value="1"/>
</dbReference>
<dbReference type="EC" id="2.7.13.3" evidence="3"/>
<feature type="region of interest" description="Disordered" evidence="10">
    <location>
        <begin position="627"/>
        <end position="889"/>
    </location>
</feature>
<evidence type="ECO:0000259" key="12">
    <source>
        <dbReference type="PROSITE" id="PS50906"/>
    </source>
</evidence>
<reference evidence="13 14" key="1">
    <citation type="submission" date="2021-02" db="EMBL/GenBank/DDBJ databases">
        <authorList>
            <person name="Lee D.-H."/>
        </authorList>
    </citation>
    <scope>NUCLEOTIDE SEQUENCE [LARGE SCALE GENOMIC DNA]</scope>
    <source>
        <strain evidence="13 14">MMS20-R2-29</strain>
    </source>
</reference>
<feature type="compositionally biased region" description="Low complexity" evidence="10">
    <location>
        <begin position="757"/>
        <end position="776"/>
    </location>
</feature>
<dbReference type="PROSITE" id="PS50906">
    <property type="entry name" value="NIT"/>
    <property type="match status" value="1"/>
</dbReference>
<dbReference type="Proteomes" id="UP000809587">
    <property type="component" value="Unassembled WGS sequence"/>
</dbReference>
<evidence type="ECO:0000259" key="11">
    <source>
        <dbReference type="PROSITE" id="PS50885"/>
    </source>
</evidence>
<dbReference type="InterPro" id="IPR050428">
    <property type="entry name" value="TCS_sensor_his_kinase"/>
</dbReference>
<feature type="compositionally biased region" description="Basic and acidic residues" evidence="10">
    <location>
        <begin position="784"/>
        <end position="796"/>
    </location>
</feature>
<dbReference type="Pfam" id="PF08376">
    <property type="entry name" value="NIT"/>
    <property type="match status" value="1"/>
</dbReference>
<dbReference type="InterPro" id="IPR013587">
    <property type="entry name" value="Nitrate/nitrite_sensing"/>
</dbReference>
<evidence type="ECO:0000256" key="8">
    <source>
        <dbReference type="ARBA" id="ARBA00022989"/>
    </source>
</evidence>
<dbReference type="PROSITE" id="PS50885">
    <property type="entry name" value="HAMP"/>
    <property type="match status" value="1"/>
</dbReference>